<evidence type="ECO:0000313" key="5">
    <source>
        <dbReference type="Proteomes" id="UP000182983"/>
    </source>
</evidence>
<dbReference type="InterPro" id="IPR023335">
    <property type="entry name" value="ATP12_ortho_dom_sf"/>
</dbReference>
<proteinExistence type="inferred from homology"/>
<protein>
    <submittedName>
        <fullName evidence="4">Chaperone required for the assembly of the F1-ATPase</fullName>
    </submittedName>
</protein>
<dbReference type="GO" id="GO:0043461">
    <property type="term" value="P:proton-transporting ATP synthase complex assembly"/>
    <property type="evidence" value="ECO:0007669"/>
    <property type="project" value="InterPro"/>
</dbReference>
<dbReference type="EMBL" id="FNWO01000001">
    <property type="protein sequence ID" value="SEH26091.1"/>
    <property type="molecule type" value="Genomic_DNA"/>
</dbReference>
<dbReference type="InterPro" id="IPR011419">
    <property type="entry name" value="ATP12_ATP_synth-F1-assembly"/>
</dbReference>
<accession>A0A1H6GS21</accession>
<keyword evidence="3" id="KW-0143">Chaperone</keyword>
<dbReference type="SUPFAM" id="SSF160909">
    <property type="entry name" value="ATP12-like"/>
    <property type="match status" value="1"/>
</dbReference>
<dbReference type="PANTHER" id="PTHR21013">
    <property type="entry name" value="ATP SYNTHASE MITOCHONDRIAL F1 COMPLEX ASSEMBLY FACTOR 2/ATP12 PROTEIN, MITOCHONDRIAL PRECURSOR"/>
    <property type="match status" value="1"/>
</dbReference>
<evidence type="ECO:0000256" key="1">
    <source>
        <dbReference type="ARBA" id="ARBA00008231"/>
    </source>
</evidence>
<keyword evidence="2" id="KW-0809">Transit peptide</keyword>
<comment type="similarity">
    <text evidence="1">Belongs to the ATP12 family.</text>
</comment>
<dbReference type="InterPro" id="IPR042272">
    <property type="entry name" value="ATP12_ATP_synth-F1-assembly_N"/>
</dbReference>
<reference evidence="5" key="1">
    <citation type="submission" date="2016-10" db="EMBL/GenBank/DDBJ databases">
        <authorList>
            <person name="Varghese N."/>
            <person name="Submissions S."/>
        </authorList>
    </citation>
    <scope>NUCLEOTIDE SEQUENCE [LARGE SCALE GENOMIC DNA]</scope>
    <source>
        <strain evidence="5">DSM 13234</strain>
    </source>
</reference>
<evidence type="ECO:0000256" key="2">
    <source>
        <dbReference type="ARBA" id="ARBA00022946"/>
    </source>
</evidence>
<keyword evidence="5" id="KW-1185">Reference proteome</keyword>
<dbReference type="AlphaFoldDB" id="A0A1H6GS21"/>
<sequence length="236" mass="25275">MSLTPLRRFYAAAAAAESEDGFAVHLDGRPVRTPGGCLLRVPTRSLAEAIAAEWDDQGETIQPSSMPLTQLASTALDRVGPERETITGYLMAYAGTDLLCYRAESPTDLAERQAQEWQPLLDWAAETLAAPLVSTVSVLAVAQPDHAVAALAEHLERQDSWRLTAIQAAAAATGSLVLALALTQARIDAATAWSLSQLDETYQIEQWGEDAEATARRAALKRDIAAAERLLALLVG</sequence>
<dbReference type="Pfam" id="PF07542">
    <property type="entry name" value="ATP12"/>
    <property type="match status" value="1"/>
</dbReference>
<dbReference type="Gene3D" id="3.30.2180.10">
    <property type="entry name" value="ATP12-like"/>
    <property type="match status" value="1"/>
</dbReference>
<name>A0A1H6GS21_MAGFU</name>
<dbReference type="OrthoDB" id="9797825at2"/>
<dbReference type="Gene3D" id="1.10.3580.10">
    <property type="entry name" value="ATP12 ATPase"/>
    <property type="match status" value="1"/>
</dbReference>
<dbReference type="Proteomes" id="UP000182983">
    <property type="component" value="Unassembled WGS sequence"/>
</dbReference>
<dbReference type="RefSeq" id="WP_074764957.1">
    <property type="nucleotide sequence ID" value="NZ_FNWO01000001.1"/>
</dbReference>
<organism evidence="4 5">
    <name type="scientific">Magnetospirillum fulvum</name>
    <name type="common">Rhodospirillum fulvum</name>
    <dbReference type="NCBI Taxonomy" id="1082"/>
    <lineage>
        <taxon>Bacteria</taxon>
        <taxon>Pseudomonadati</taxon>
        <taxon>Pseudomonadota</taxon>
        <taxon>Alphaproteobacteria</taxon>
        <taxon>Rhodospirillales</taxon>
        <taxon>Rhodospirillaceae</taxon>
        <taxon>Magnetospirillum</taxon>
    </lineage>
</organism>
<evidence type="ECO:0000313" key="4">
    <source>
        <dbReference type="EMBL" id="SEH26091.1"/>
    </source>
</evidence>
<evidence type="ECO:0000256" key="3">
    <source>
        <dbReference type="ARBA" id="ARBA00023186"/>
    </source>
</evidence>
<gene>
    <name evidence="4" type="ORF">SAMN04244559_00396</name>
</gene>
<dbReference type="PANTHER" id="PTHR21013:SF10">
    <property type="entry name" value="ATP SYNTHASE MITOCHONDRIAL F1 COMPLEX ASSEMBLY FACTOR 2"/>
    <property type="match status" value="1"/>
</dbReference>